<comment type="caution">
    <text evidence="2">The sequence shown here is derived from an EMBL/GenBank/DDBJ whole genome shotgun (WGS) entry which is preliminary data.</text>
</comment>
<gene>
    <name evidence="2" type="ORF">G5714_021446</name>
</gene>
<feature type="compositionally biased region" description="Low complexity" evidence="1">
    <location>
        <begin position="21"/>
        <end position="45"/>
    </location>
</feature>
<dbReference type="EMBL" id="JAAMOB010000022">
    <property type="protein sequence ID" value="KAF4097438.1"/>
    <property type="molecule type" value="Genomic_DNA"/>
</dbReference>
<dbReference type="AlphaFoldDB" id="A0A7J6BR60"/>
<proteinExistence type="predicted"/>
<name>A0A7J6BR60_9TELE</name>
<protein>
    <submittedName>
        <fullName evidence="2">Uncharacterized protein</fullName>
    </submittedName>
</protein>
<evidence type="ECO:0000313" key="3">
    <source>
        <dbReference type="Proteomes" id="UP000579812"/>
    </source>
</evidence>
<feature type="compositionally biased region" description="Basic and acidic residues" evidence="1">
    <location>
        <begin position="11"/>
        <end position="20"/>
    </location>
</feature>
<reference evidence="2 3" key="1">
    <citation type="submission" date="2020-04" db="EMBL/GenBank/DDBJ databases">
        <title>Chromosome-level genome assembly of a cyprinid fish Onychostoma macrolepis by integration of Nanopore Sequencing, Bionano and Hi-C technology.</title>
        <authorList>
            <person name="Wang D."/>
        </authorList>
    </citation>
    <scope>NUCLEOTIDE SEQUENCE [LARGE SCALE GENOMIC DNA]</scope>
    <source>
        <strain evidence="2">SWU-2019</strain>
        <tissue evidence="2">Muscle</tissue>
    </source>
</reference>
<dbReference type="Proteomes" id="UP000579812">
    <property type="component" value="Unassembled WGS sequence"/>
</dbReference>
<feature type="compositionally biased region" description="Basic and acidic residues" evidence="1">
    <location>
        <begin position="77"/>
        <end position="90"/>
    </location>
</feature>
<keyword evidence="3" id="KW-1185">Reference proteome</keyword>
<evidence type="ECO:0000313" key="2">
    <source>
        <dbReference type="EMBL" id="KAF4097438.1"/>
    </source>
</evidence>
<feature type="compositionally biased region" description="Low complexity" evidence="1">
    <location>
        <begin position="57"/>
        <end position="71"/>
    </location>
</feature>
<sequence>MFGLTDFAAKMSEEEGKDSLSEMSLSEEQSVRSGSRVFSSVSVKSEGPNFSEKKPSVRSGSRVFSSVSVKSEGPNFSERKPSSTKSDKGQKTTVNIGAEFTRWQTLKAQKGMKSDVELASFLLNR</sequence>
<accession>A0A7J6BR60</accession>
<feature type="region of interest" description="Disordered" evidence="1">
    <location>
        <begin position="1"/>
        <end position="93"/>
    </location>
</feature>
<organism evidence="2 3">
    <name type="scientific">Onychostoma macrolepis</name>
    <dbReference type="NCBI Taxonomy" id="369639"/>
    <lineage>
        <taxon>Eukaryota</taxon>
        <taxon>Metazoa</taxon>
        <taxon>Chordata</taxon>
        <taxon>Craniata</taxon>
        <taxon>Vertebrata</taxon>
        <taxon>Euteleostomi</taxon>
        <taxon>Actinopterygii</taxon>
        <taxon>Neopterygii</taxon>
        <taxon>Teleostei</taxon>
        <taxon>Ostariophysi</taxon>
        <taxon>Cypriniformes</taxon>
        <taxon>Cyprinidae</taxon>
        <taxon>Acrossocheilinae</taxon>
        <taxon>Onychostoma</taxon>
    </lineage>
</organism>
<evidence type="ECO:0000256" key="1">
    <source>
        <dbReference type="SAM" id="MobiDB-lite"/>
    </source>
</evidence>